<dbReference type="EC" id="2.7.4.23" evidence="6"/>
<evidence type="ECO:0000256" key="2">
    <source>
        <dbReference type="ARBA" id="ARBA00005069"/>
    </source>
</evidence>
<dbReference type="GO" id="GO:0006015">
    <property type="term" value="P:5-phosphoribose 1-diphosphate biosynthetic process"/>
    <property type="evidence" value="ECO:0007669"/>
    <property type="project" value="UniProtKB-UniRule"/>
</dbReference>
<protein>
    <recommendedName>
        <fullName evidence="6">Ribose 1,5-bisphosphate phosphokinase PhnN</fullName>
        <ecNumber evidence="6">2.7.4.23</ecNumber>
    </recommendedName>
    <alternativeName>
        <fullName evidence="6">Ribose 1,5-bisphosphokinase</fullName>
    </alternativeName>
</protein>
<name>A0A4R6WFQ0_9PROT</name>
<evidence type="ECO:0000256" key="3">
    <source>
        <dbReference type="ARBA" id="ARBA00022679"/>
    </source>
</evidence>
<comment type="pathway">
    <text evidence="2 6">Metabolic intermediate biosynthesis; 5-phospho-alpha-D-ribose 1-diphosphate biosynthesis; 5-phospho-alpha-D-ribose 1-diphosphate from D-ribose 5-phosphate (route II): step 3/3.</text>
</comment>
<dbReference type="OrthoDB" id="341217at2"/>
<comment type="function">
    <text evidence="6">Catalyzes the phosphorylation of ribose 1,5-bisphosphate to 5-phospho-D-ribosyl alpha-1-diphosphate (PRPP).</text>
</comment>
<comment type="catalytic activity">
    <reaction evidence="1 6">
        <text>alpha-D-ribose 1,5-bisphosphate + ATP = 5-phospho-alpha-D-ribose 1-diphosphate + ADP</text>
        <dbReference type="Rhea" id="RHEA:20109"/>
        <dbReference type="ChEBI" id="CHEBI:30616"/>
        <dbReference type="ChEBI" id="CHEBI:58017"/>
        <dbReference type="ChEBI" id="CHEBI:68688"/>
        <dbReference type="ChEBI" id="CHEBI:456216"/>
        <dbReference type="EC" id="2.7.4.23"/>
    </reaction>
</comment>
<organism evidence="7 8">
    <name type="scientific">Dongia mobilis</name>
    <dbReference type="NCBI Taxonomy" id="578943"/>
    <lineage>
        <taxon>Bacteria</taxon>
        <taxon>Pseudomonadati</taxon>
        <taxon>Pseudomonadota</taxon>
        <taxon>Alphaproteobacteria</taxon>
        <taxon>Rhodospirillales</taxon>
        <taxon>Dongiaceae</taxon>
        <taxon>Dongia</taxon>
    </lineage>
</organism>
<comment type="similarity">
    <text evidence="6">Belongs to the ribose 1,5-bisphosphokinase family.</text>
</comment>
<sequence length="188" mass="20302">MQQPSAAGRFIYVMGASGAGKDSVMSLARQQLGPADAVVFSHRYVTRPAELGHENYVALTPAEFTLRRDRGLFLFDWRAHDLAYGIGIEADLWRRAGLDVVISGSRAHFATLPALPHLLPVLIDAPPDVLRQRLLARGREGTAAIEARLARGQSLRPAHPKLVTVENAGLLAAAAGRFLALLRGAAIR</sequence>
<keyword evidence="4 6" id="KW-0547">Nucleotide-binding</keyword>
<dbReference type="SUPFAM" id="SSF52540">
    <property type="entry name" value="P-loop containing nucleoside triphosphate hydrolases"/>
    <property type="match status" value="1"/>
</dbReference>
<dbReference type="NCBIfam" id="TIGR02322">
    <property type="entry name" value="phosphon_PhnN"/>
    <property type="match status" value="1"/>
</dbReference>
<dbReference type="Gene3D" id="3.40.50.300">
    <property type="entry name" value="P-loop containing nucleotide triphosphate hydrolases"/>
    <property type="match status" value="1"/>
</dbReference>
<reference evidence="7 8" key="1">
    <citation type="submission" date="2019-03" db="EMBL/GenBank/DDBJ databases">
        <title>Genomic Encyclopedia of Type Strains, Phase III (KMG-III): the genomes of soil and plant-associated and newly described type strains.</title>
        <authorList>
            <person name="Whitman W."/>
        </authorList>
    </citation>
    <scope>NUCLEOTIDE SEQUENCE [LARGE SCALE GENOMIC DNA]</scope>
    <source>
        <strain evidence="7 8">CGMCC 1.7660</strain>
    </source>
</reference>
<dbReference type="InterPro" id="IPR012699">
    <property type="entry name" value="PhnN"/>
</dbReference>
<evidence type="ECO:0000313" key="8">
    <source>
        <dbReference type="Proteomes" id="UP000295783"/>
    </source>
</evidence>
<dbReference type="RefSeq" id="WP_133614803.1">
    <property type="nucleotide sequence ID" value="NZ_SNYW01000012.1"/>
</dbReference>
<dbReference type="EMBL" id="SNYW01000012">
    <property type="protein sequence ID" value="TDQ78899.1"/>
    <property type="molecule type" value="Genomic_DNA"/>
</dbReference>
<dbReference type="GO" id="GO:0019634">
    <property type="term" value="P:organic phosphonate metabolic process"/>
    <property type="evidence" value="ECO:0007669"/>
    <property type="project" value="UniProtKB-UniRule"/>
</dbReference>
<keyword evidence="5 6" id="KW-0067">ATP-binding</keyword>
<dbReference type="AlphaFoldDB" id="A0A4R6WFQ0"/>
<comment type="caution">
    <text evidence="6">Lacks conserved residue(s) required for the propagation of feature annotation.</text>
</comment>
<keyword evidence="7" id="KW-0418">Kinase</keyword>
<dbReference type="GO" id="GO:0033863">
    <property type="term" value="F:ribose 1,5-bisphosphate phosphokinase activity"/>
    <property type="evidence" value="ECO:0007669"/>
    <property type="project" value="UniProtKB-UniRule"/>
</dbReference>
<evidence type="ECO:0000256" key="4">
    <source>
        <dbReference type="ARBA" id="ARBA00022741"/>
    </source>
</evidence>
<dbReference type="Proteomes" id="UP000295783">
    <property type="component" value="Unassembled WGS sequence"/>
</dbReference>
<evidence type="ECO:0000256" key="1">
    <source>
        <dbReference type="ARBA" id="ARBA00000373"/>
    </source>
</evidence>
<evidence type="ECO:0000313" key="7">
    <source>
        <dbReference type="EMBL" id="TDQ78899.1"/>
    </source>
</evidence>
<comment type="caution">
    <text evidence="7">The sequence shown here is derived from an EMBL/GenBank/DDBJ whole genome shotgun (WGS) entry which is preliminary data.</text>
</comment>
<accession>A0A4R6WFQ0</accession>
<gene>
    <name evidence="6" type="primary">phnN</name>
    <name evidence="7" type="ORF">A8950_3362</name>
</gene>
<dbReference type="GO" id="GO:0005524">
    <property type="term" value="F:ATP binding"/>
    <property type="evidence" value="ECO:0007669"/>
    <property type="project" value="UniProtKB-KW"/>
</dbReference>
<keyword evidence="3 6" id="KW-0808">Transferase</keyword>
<dbReference type="HAMAP" id="MF_00836">
    <property type="entry name" value="PhnN"/>
    <property type="match status" value="1"/>
</dbReference>
<evidence type="ECO:0000256" key="5">
    <source>
        <dbReference type="ARBA" id="ARBA00022840"/>
    </source>
</evidence>
<proteinExistence type="inferred from homology"/>
<keyword evidence="8" id="KW-1185">Reference proteome</keyword>
<dbReference type="UniPathway" id="UPA00087">
    <property type="reaction ID" value="UER00175"/>
</dbReference>
<dbReference type="InterPro" id="IPR027417">
    <property type="entry name" value="P-loop_NTPase"/>
</dbReference>
<dbReference type="NCBIfam" id="NF007485">
    <property type="entry name" value="PRK10078.1"/>
    <property type="match status" value="1"/>
</dbReference>
<evidence type="ECO:0000256" key="6">
    <source>
        <dbReference type="HAMAP-Rule" id="MF_00836"/>
    </source>
</evidence>